<dbReference type="EMBL" id="BAAAAF010000007">
    <property type="protein sequence ID" value="GAA0036154.1"/>
    <property type="molecule type" value="Genomic_DNA"/>
</dbReference>
<evidence type="ECO:0000313" key="3">
    <source>
        <dbReference type="Proteomes" id="UP001498238"/>
    </source>
</evidence>
<name>A0ABN0SPN5_9MICO</name>
<organism evidence="2 3">
    <name type="scientific">Brevibacterium metallidurans</name>
    <dbReference type="NCBI Taxonomy" id="1482676"/>
    <lineage>
        <taxon>Bacteria</taxon>
        <taxon>Bacillati</taxon>
        <taxon>Actinomycetota</taxon>
        <taxon>Actinomycetes</taxon>
        <taxon>Micrococcales</taxon>
        <taxon>Brevibacteriaceae</taxon>
        <taxon>Brevibacterium</taxon>
    </lineage>
</organism>
<accession>A0ABN0SPN5</accession>
<evidence type="ECO:0000313" key="2">
    <source>
        <dbReference type="EMBL" id="GAA0036154.1"/>
    </source>
</evidence>
<dbReference type="RefSeq" id="WP_339392983.1">
    <property type="nucleotide sequence ID" value="NZ_BAAAAF010000007.1"/>
</dbReference>
<evidence type="ECO:0000256" key="1">
    <source>
        <dbReference type="SAM" id="MobiDB-lite"/>
    </source>
</evidence>
<sequence length="275" mass="28470">MALTRLSRTGGPVLFWRGPDYDSLDLTGPVIANWVHKGVGLFGDYELGPDFTLFVPSPSGLHWRELVAVLSVLLGGGRVILARGGDATDSGTGSAADSPANGGDSPASDPQSSGAGGIDPATVPDGDFHAFVPLGFETDPAIASAEEIFVFNPPALALSTPVDADFIDVNSAIRAYPDVASRRLVRSGTLAVAGADGTREIPWAEAAASDADTGTRPTGILVSHSTPRPDEWPEFLHHLLGGGETVLGTGVEVAHITDLARTLGDVRGRLGSWTK</sequence>
<evidence type="ECO:0008006" key="4">
    <source>
        <dbReference type="Google" id="ProtNLM"/>
    </source>
</evidence>
<feature type="region of interest" description="Disordered" evidence="1">
    <location>
        <begin position="85"/>
        <end position="120"/>
    </location>
</feature>
<gene>
    <name evidence="2" type="ORF">NCCP602_21150</name>
</gene>
<comment type="caution">
    <text evidence="2">The sequence shown here is derived from an EMBL/GenBank/DDBJ whole genome shotgun (WGS) entry which is preliminary data.</text>
</comment>
<keyword evidence="3" id="KW-1185">Reference proteome</keyword>
<protein>
    <recommendedName>
        <fullName evidence="4">TIGR03089 family protein</fullName>
    </recommendedName>
</protein>
<dbReference type="Proteomes" id="UP001498238">
    <property type="component" value="Unassembled WGS sequence"/>
</dbReference>
<proteinExistence type="predicted"/>
<reference evidence="2 3" key="1">
    <citation type="submission" date="2024-01" db="EMBL/GenBank/DDBJ databases">
        <title>Characterization of antibiotic resistant novel bacterial strains and their environmental applications.</title>
        <authorList>
            <person name="Manzoor S."/>
            <person name="Abbas S."/>
            <person name="Arshad M."/>
            <person name="Ahmed I."/>
        </authorList>
    </citation>
    <scope>NUCLEOTIDE SEQUENCE [LARGE SCALE GENOMIC DNA]</scope>
    <source>
        <strain evidence="2 3">NCCP-602</strain>
    </source>
</reference>